<evidence type="ECO:0000256" key="14">
    <source>
        <dbReference type="ARBA" id="ARBA00023242"/>
    </source>
</evidence>
<evidence type="ECO:0000256" key="4">
    <source>
        <dbReference type="ARBA" id="ARBA00022692"/>
    </source>
</evidence>
<evidence type="ECO:0000313" key="19">
    <source>
        <dbReference type="EMBL" id="KAF6727665.1"/>
    </source>
</evidence>
<comment type="caution">
    <text evidence="19">The sequence shown here is derived from an EMBL/GenBank/DDBJ whole genome shotgun (WGS) entry which is preliminary data.</text>
</comment>
<feature type="region of interest" description="Disordered" evidence="17">
    <location>
        <begin position="98"/>
        <end position="117"/>
    </location>
</feature>
<comment type="subcellular location">
    <subcellularLocation>
        <location evidence="1">Endoplasmic reticulum membrane</location>
        <topology evidence="1">Single-pass type II membrane protein</topology>
    </subcellularLocation>
</comment>
<evidence type="ECO:0000259" key="18">
    <source>
        <dbReference type="PROSITE" id="PS50217"/>
    </source>
</evidence>
<evidence type="ECO:0000256" key="15">
    <source>
        <dbReference type="ARBA" id="ARBA00057520"/>
    </source>
</evidence>
<dbReference type="Gene3D" id="1.20.5.170">
    <property type="match status" value="1"/>
</dbReference>
<dbReference type="SMART" id="SM00338">
    <property type="entry name" value="BRLZ"/>
    <property type="match status" value="1"/>
</dbReference>
<comment type="function">
    <text evidence="15">Transcriptional activator. Binds the cAMP response element (CRE). Activates transcription through box-B element and CRE. Seems to function synergistically with atf6. Regulates FGF21 transcription.</text>
</comment>
<feature type="coiled-coil region" evidence="16">
    <location>
        <begin position="244"/>
        <end position="278"/>
    </location>
</feature>
<evidence type="ECO:0000256" key="6">
    <source>
        <dbReference type="ARBA" id="ARBA00022968"/>
    </source>
</evidence>
<keyword evidence="12" id="KW-0804">Transcription</keyword>
<comment type="subunit">
    <text evidence="3">Binds DNA as a dimer.</text>
</comment>
<evidence type="ECO:0000256" key="3">
    <source>
        <dbReference type="ARBA" id="ARBA00011195"/>
    </source>
</evidence>
<dbReference type="InterPro" id="IPR046347">
    <property type="entry name" value="bZIP_sf"/>
</dbReference>
<dbReference type="SUPFAM" id="SSF57959">
    <property type="entry name" value="Leucine zipper domain"/>
    <property type="match status" value="1"/>
</dbReference>
<keyword evidence="4" id="KW-0812">Transmembrane</keyword>
<organism evidence="19 20">
    <name type="scientific">Oryzias melastigma</name>
    <name type="common">Marine medaka</name>
    <dbReference type="NCBI Taxonomy" id="30732"/>
    <lineage>
        <taxon>Eukaryota</taxon>
        <taxon>Metazoa</taxon>
        <taxon>Chordata</taxon>
        <taxon>Craniata</taxon>
        <taxon>Vertebrata</taxon>
        <taxon>Euteleostomi</taxon>
        <taxon>Actinopterygii</taxon>
        <taxon>Neopterygii</taxon>
        <taxon>Teleostei</taxon>
        <taxon>Neoteleostei</taxon>
        <taxon>Acanthomorphata</taxon>
        <taxon>Ovalentaria</taxon>
        <taxon>Atherinomorphae</taxon>
        <taxon>Beloniformes</taxon>
        <taxon>Adrianichthyidae</taxon>
        <taxon>Oryziinae</taxon>
        <taxon>Oryzias</taxon>
    </lineage>
</organism>
<name>A0A834CIU7_ORYME</name>
<dbReference type="PANTHER" id="PTHR45996:SF1">
    <property type="entry name" value="CYCLIC AMP-RESPONSIVE ELEMENT-BINDING PROTEIN 3-LIKE PROTEIN 3"/>
    <property type="match status" value="1"/>
</dbReference>
<sequence>MALTDRVEGMDIFELLRNTVESDRFRDDHPWTMTINEIQSPQKSAADDFLDTLLHDPSTSPGSPPWSPCITDSSINEDPLTDSSPSPHQVSCAASPAFDTLPFHQPPSSESQPPINERKSDVTIDLGWDSGDLHEELGITYYLSQDQSSLLPSSHALTVKDLLISSLEQKVRRIPQHSLQELVLNEDEKKLLAKEGVRLPNKLPLSKFEERILKKIRRKIRNKRSAQESRKKKREYVDSLEGRMSACSAHNLQLQRKIQDLEETNNALLEQLSRLQALIPNSSSRTISRGTCVLVLLLSFSLFISSSLHPDLYSQRSQAEYMQTKGLFAHCLLITHSCLQTHTHLHCIFSLSAPSRSLQSIGEEGGVPPRLVHSISRGFEALRSLAKNIEAWASTAALPSSLHQDHSHENDYWSHYRKKM</sequence>
<dbReference type="GO" id="GO:0000981">
    <property type="term" value="F:DNA-binding transcription factor activity, RNA polymerase II-specific"/>
    <property type="evidence" value="ECO:0007669"/>
    <property type="project" value="TreeGrafter"/>
</dbReference>
<evidence type="ECO:0000256" key="8">
    <source>
        <dbReference type="ARBA" id="ARBA00023015"/>
    </source>
</evidence>
<keyword evidence="10" id="KW-0472">Membrane</keyword>
<feature type="region of interest" description="Disordered" evidence="17">
    <location>
        <begin position="52"/>
        <end position="93"/>
    </location>
</feature>
<feature type="domain" description="BZIP" evidence="18">
    <location>
        <begin position="212"/>
        <end position="275"/>
    </location>
</feature>
<keyword evidence="11" id="KW-0010">Activator</keyword>
<evidence type="ECO:0000256" key="5">
    <source>
        <dbReference type="ARBA" id="ARBA00022824"/>
    </source>
</evidence>
<evidence type="ECO:0000256" key="17">
    <source>
        <dbReference type="SAM" id="MobiDB-lite"/>
    </source>
</evidence>
<keyword evidence="16" id="KW-0175">Coiled coil</keyword>
<evidence type="ECO:0000256" key="10">
    <source>
        <dbReference type="ARBA" id="ARBA00023136"/>
    </source>
</evidence>
<gene>
    <name evidence="19" type="ORF">FQA47_013965</name>
</gene>
<keyword evidence="9" id="KW-0238">DNA-binding</keyword>
<dbReference type="PROSITE" id="PS00036">
    <property type="entry name" value="BZIP_BASIC"/>
    <property type="match status" value="1"/>
</dbReference>
<feature type="compositionally biased region" description="Polar residues" evidence="17">
    <location>
        <begin position="70"/>
        <end position="89"/>
    </location>
</feature>
<evidence type="ECO:0000256" key="1">
    <source>
        <dbReference type="ARBA" id="ARBA00004648"/>
    </source>
</evidence>
<keyword evidence="14" id="KW-0539">Nucleus</keyword>
<dbReference type="InterPro" id="IPR051381">
    <property type="entry name" value="CREB_ATF_subfamily"/>
</dbReference>
<evidence type="ECO:0000256" key="16">
    <source>
        <dbReference type="SAM" id="Coils"/>
    </source>
</evidence>
<dbReference type="GO" id="GO:0000978">
    <property type="term" value="F:RNA polymerase II cis-regulatory region sequence-specific DNA binding"/>
    <property type="evidence" value="ECO:0007669"/>
    <property type="project" value="TreeGrafter"/>
</dbReference>
<dbReference type="InterPro" id="IPR004827">
    <property type="entry name" value="bZIP"/>
</dbReference>
<keyword evidence="8" id="KW-0805">Transcription regulation</keyword>
<dbReference type="PROSITE" id="PS50217">
    <property type="entry name" value="BZIP"/>
    <property type="match status" value="1"/>
</dbReference>
<keyword evidence="13" id="KW-0325">Glycoprotein</keyword>
<dbReference type="GO" id="GO:0005634">
    <property type="term" value="C:nucleus"/>
    <property type="evidence" value="ECO:0007669"/>
    <property type="project" value="TreeGrafter"/>
</dbReference>
<accession>A0A834CIU7</accession>
<evidence type="ECO:0000256" key="11">
    <source>
        <dbReference type="ARBA" id="ARBA00023159"/>
    </source>
</evidence>
<evidence type="ECO:0000256" key="9">
    <source>
        <dbReference type="ARBA" id="ARBA00023125"/>
    </source>
</evidence>
<evidence type="ECO:0000256" key="13">
    <source>
        <dbReference type="ARBA" id="ARBA00023180"/>
    </source>
</evidence>
<dbReference type="CDD" id="cd14689">
    <property type="entry name" value="bZIP_CREB3"/>
    <property type="match status" value="1"/>
</dbReference>
<dbReference type="GO" id="GO:0005789">
    <property type="term" value="C:endoplasmic reticulum membrane"/>
    <property type="evidence" value="ECO:0007669"/>
    <property type="project" value="UniProtKB-SubCell"/>
</dbReference>
<reference evidence="19" key="1">
    <citation type="journal article" name="BMC Genomics">
        <title>Long-read sequencing and de novo genome assembly of marine medaka (Oryzias melastigma).</title>
        <authorList>
            <person name="Liang P."/>
            <person name="Saqib H.S.A."/>
            <person name="Ni X."/>
            <person name="Shen Y."/>
        </authorList>
    </citation>
    <scope>NUCLEOTIDE SEQUENCE</scope>
    <source>
        <strain evidence="19">Bigg-433</strain>
    </source>
</reference>
<evidence type="ECO:0000256" key="7">
    <source>
        <dbReference type="ARBA" id="ARBA00022989"/>
    </source>
</evidence>
<comment type="similarity">
    <text evidence="2">Belongs to the bZIP family. ATF subfamily.</text>
</comment>
<dbReference type="FunFam" id="1.20.5.170:FF:000042">
    <property type="entry name" value="Cyclic AMP-responsive element-binding protein 3-like protein 3"/>
    <property type="match status" value="1"/>
</dbReference>
<dbReference type="EMBL" id="WKFB01000299">
    <property type="protein sequence ID" value="KAF6727665.1"/>
    <property type="molecule type" value="Genomic_DNA"/>
</dbReference>
<dbReference type="Pfam" id="PF00170">
    <property type="entry name" value="bZIP_1"/>
    <property type="match status" value="1"/>
</dbReference>
<evidence type="ECO:0000313" key="20">
    <source>
        <dbReference type="Proteomes" id="UP000646548"/>
    </source>
</evidence>
<keyword evidence="5" id="KW-0256">Endoplasmic reticulum</keyword>
<dbReference type="Proteomes" id="UP000646548">
    <property type="component" value="Unassembled WGS sequence"/>
</dbReference>
<protein>
    <submittedName>
        <fullName evidence="19">Cyclic AMP-responsive element-binding protein 3-like protein 3-A</fullName>
    </submittedName>
</protein>
<evidence type="ECO:0000256" key="2">
    <source>
        <dbReference type="ARBA" id="ARBA00009050"/>
    </source>
</evidence>
<keyword evidence="6" id="KW-0735">Signal-anchor</keyword>
<evidence type="ECO:0000256" key="12">
    <source>
        <dbReference type="ARBA" id="ARBA00023163"/>
    </source>
</evidence>
<proteinExistence type="inferred from homology"/>
<dbReference type="AlphaFoldDB" id="A0A834CIU7"/>
<keyword evidence="7" id="KW-1133">Transmembrane helix</keyword>
<dbReference type="PANTHER" id="PTHR45996">
    <property type="entry name" value="AGAP001464-PB"/>
    <property type="match status" value="1"/>
</dbReference>